<evidence type="ECO:0000313" key="3">
    <source>
        <dbReference type="Proteomes" id="UP000259273"/>
    </source>
</evidence>
<evidence type="ECO:0000256" key="1">
    <source>
        <dbReference type="SAM" id="Phobius"/>
    </source>
</evidence>
<sequence length="336" mass="36987">MLDQSRQWHLFGYDMRRIGHHWQVAWAECLWGDRSPVRARLDEVVHVEGGGVQGKFHAGALVAAGEPTCAAIVLPDSLVLFKTLHLPLAAEDELESVMRLEIMANSPFPAADTAAGWSLSERGDKGLQVELAIASRSAVMRHLGQHHDVHAIDEREVWALAGVRPIVLRGFAEGARLARYQRRLLRIALLLGGALLLLLLILALAAGGKYVRLQQYEALAARVESEAAEVTRQRQSLSVANQTILAVNDVLREYPDPHRELARLTALLGDEAYILQYTQRGRDLRLRGRAEDAAGVVQSLTREEAYEEVADQGITAVGSSGVEQFNVNVRLREGGP</sequence>
<keyword evidence="1" id="KW-0812">Transmembrane</keyword>
<dbReference type="STRING" id="1121937.GCA_000423125_01786"/>
<name>A0A3C1KSZ1_9GAMM</name>
<gene>
    <name evidence="2" type="ORF">DCP75_19180</name>
</gene>
<dbReference type="Proteomes" id="UP000259273">
    <property type="component" value="Unassembled WGS sequence"/>
</dbReference>
<comment type="caution">
    <text evidence="2">The sequence shown here is derived from an EMBL/GenBank/DDBJ whole genome shotgun (WGS) entry which is preliminary data.</text>
</comment>
<feature type="transmembrane region" description="Helical" evidence="1">
    <location>
        <begin position="184"/>
        <end position="206"/>
    </location>
</feature>
<evidence type="ECO:0000313" key="2">
    <source>
        <dbReference type="EMBL" id="HAN29799.1"/>
    </source>
</evidence>
<dbReference type="EMBL" id="DMND01000259">
    <property type="protein sequence ID" value="HAN29799.1"/>
    <property type="molecule type" value="Genomic_DNA"/>
</dbReference>
<reference evidence="2 3" key="1">
    <citation type="journal article" date="2018" name="Nat. Biotechnol.">
        <title>A standardized bacterial taxonomy based on genome phylogeny substantially revises the tree of life.</title>
        <authorList>
            <person name="Parks D.H."/>
            <person name="Chuvochina M."/>
            <person name="Waite D.W."/>
            <person name="Rinke C."/>
            <person name="Skarshewski A."/>
            <person name="Chaumeil P.A."/>
            <person name="Hugenholtz P."/>
        </authorList>
    </citation>
    <scope>NUCLEOTIDE SEQUENCE [LARGE SCALE GENOMIC DNA]</scope>
    <source>
        <strain evidence="2">UBA9158</strain>
    </source>
</reference>
<accession>A0A3C1KSZ1</accession>
<keyword evidence="1" id="KW-1133">Transmembrane helix</keyword>
<proteinExistence type="predicted"/>
<organism evidence="2 3">
    <name type="scientific">Haliea salexigens</name>
    <dbReference type="NCBI Taxonomy" id="287487"/>
    <lineage>
        <taxon>Bacteria</taxon>
        <taxon>Pseudomonadati</taxon>
        <taxon>Pseudomonadota</taxon>
        <taxon>Gammaproteobacteria</taxon>
        <taxon>Cellvibrionales</taxon>
        <taxon>Halieaceae</taxon>
        <taxon>Haliea</taxon>
    </lineage>
</organism>
<dbReference type="AlphaFoldDB" id="A0A3C1KSZ1"/>
<protein>
    <submittedName>
        <fullName evidence="2">General secretion pathway protein GspL</fullName>
    </submittedName>
</protein>
<keyword evidence="1" id="KW-0472">Membrane</keyword>